<dbReference type="InterPro" id="IPR011276">
    <property type="entry name" value="TonB_haem/Hb_rcpt"/>
</dbReference>
<dbReference type="RefSeq" id="WP_407048682.1">
    <property type="nucleotide sequence ID" value="NZ_CP158568.1"/>
</dbReference>
<keyword evidence="7 13" id="KW-0798">TonB box</keyword>
<evidence type="ECO:0000256" key="4">
    <source>
        <dbReference type="ARBA" id="ARBA00022452"/>
    </source>
</evidence>
<dbReference type="PANTHER" id="PTHR30069:SF29">
    <property type="entry name" value="HEMOGLOBIN AND HEMOGLOBIN-HAPTOGLOBIN-BINDING PROTEIN 1-RELATED"/>
    <property type="match status" value="1"/>
</dbReference>
<proteinExistence type="inferred from homology"/>
<keyword evidence="9 16" id="KW-0675">Receptor</keyword>
<dbReference type="CDD" id="cd01347">
    <property type="entry name" value="ligand_gated_channel"/>
    <property type="match status" value="1"/>
</dbReference>
<dbReference type="InterPro" id="IPR010917">
    <property type="entry name" value="TonB_rcpt_CS"/>
</dbReference>
<dbReference type="PANTHER" id="PTHR30069">
    <property type="entry name" value="TONB-DEPENDENT OUTER MEMBRANE RECEPTOR"/>
    <property type="match status" value="1"/>
</dbReference>
<comment type="subcellular location">
    <subcellularLocation>
        <location evidence="1 11">Cell outer membrane</location>
        <topology evidence="1 11">Multi-pass membrane protein</topology>
    </subcellularLocation>
</comment>
<dbReference type="Gene3D" id="2.40.170.20">
    <property type="entry name" value="TonB-dependent receptor, beta-barrel domain"/>
    <property type="match status" value="1"/>
</dbReference>
<evidence type="ECO:0000313" key="16">
    <source>
        <dbReference type="EMBL" id="XBY43581.1"/>
    </source>
</evidence>
<dbReference type="NCBIfam" id="TIGR01786">
    <property type="entry name" value="TonB-hemlactrns"/>
    <property type="match status" value="1"/>
</dbReference>
<sequence>MTDLDEITVTAERRPTTVKDVSATVSVKTADELQRKLVTRPADLVADEPGVSVGNAPTRAGAGSYTIRGIGDNRVLVEEDGIRVQDYPESQKGPGLYTRDFVDFDNLKQVEIVRGPASALRGSEAIGGVVSFVTKDPEDFLKLMGKDWYLGLKAAYDSSDRTLSETATVAGRSGAWSAFVTYGRRDGEELRPNTSAVYNDQIHQRNDIFGKIVWDAPEAGRFRLTFERFDRRDWTNLKTDLGPSVLASTADDTTRRSRVSLDWTRPLDTSFADLVEAKVYWSGLDRAETNPQTRLQTGVIRYRTTTADYKQDLFGGDVQFSLNRDFLGASHAIVYGVSASLTETSRLRDRWEINAATRAITRTFSGDTYPNKLFPDTDTTQAAVFAQDTIGFGALRLIPALRLDYWNLSPKADTALRASSSATVYEQTKVALSPKFGATYDLNETFRAVAQYSHGFRAPPYDSANFAYTNAAFGYQILPNGNLKPETSDGFEAGLRAGFADGSSARLTGFYNRYRDFIDTAIVGRSSSGLIQYQYVNVANAAIWGAEARGEWKINPAWSVNGSIAYAIGENLDTKKALDSVDPVTGVLGVAWRPDEAWTLEGRMRAAGGKTRVSDPTIYQPAGWTTFDAFATYEMKPQFTLSTGVFNILDKKYFSAQDVSGQLASNTLLETYRAPGRSFAVSATLRF</sequence>
<evidence type="ECO:0000259" key="14">
    <source>
        <dbReference type="Pfam" id="PF00593"/>
    </source>
</evidence>
<evidence type="ECO:0000256" key="6">
    <source>
        <dbReference type="ARBA" id="ARBA00022729"/>
    </source>
</evidence>
<keyword evidence="8 11" id="KW-0472">Membrane</keyword>
<dbReference type="Pfam" id="PF07715">
    <property type="entry name" value="Plug"/>
    <property type="match status" value="1"/>
</dbReference>
<dbReference type="GO" id="GO:0009279">
    <property type="term" value="C:cell outer membrane"/>
    <property type="evidence" value="ECO:0007669"/>
    <property type="project" value="UniProtKB-SubCell"/>
</dbReference>
<evidence type="ECO:0000256" key="2">
    <source>
        <dbReference type="ARBA" id="ARBA00009810"/>
    </source>
</evidence>
<dbReference type="InterPro" id="IPR037066">
    <property type="entry name" value="Plug_dom_sf"/>
</dbReference>
<evidence type="ECO:0000256" key="11">
    <source>
        <dbReference type="PROSITE-ProRule" id="PRU01360"/>
    </source>
</evidence>
<dbReference type="NCBIfam" id="TIGR01785">
    <property type="entry name" value="TonB-hemin"/>
    <property type="match status" value="1"/>
</dbReference>
<dbReference type="GO" id="GO:0015344">
    <property type="term" value="F:siderophore uptake transmembrane transporter activity"/>
    <property type="evidence" value="ECO:0007669"/>
    <property type="project" value="TreeGrafter"/>
</dbReference>
<evidence type="ECO:0000256" key="10">
    <source>
        <dbReference type="ARBA" id="ARBA00023237"/>
    </source>
</evidence>
<accession>A0AAU7X800</accession>
<evidence type="ECO:0000256" key="8">
    <source>
        <dbReference type="ARBA" id="ARBA00023136"/>
    </source>
</evidence>
<evidence type="ECO:0000256" key="3">
    <source>
        <dbReference type="ARBA" id="ARBA00022448"/>
    </source>
</evidence>
<dbReference type="InterPro" id="IPR010949">
    <property type="entry name" value="TonB_Hb/transfer/lactofer_rcpt"/>
</dbReference>
<protein>
    <submittedName>
        <fullName evidence="16">TonB-dependent hemoglobin/transferrin/lactoferrin family receptor</fullName>
    </submittedName>
</protein>
<evidence type="ECO:0000259" key="15">
    <source>
        <dbReference type="Pfam" id="PF07715"/>
    </source>
</evidence>
<evidence type="ECO:0000256" key="9">
    <source>
        <dbReference type="ARBA" id="ARBA00023170"/>
    </source>
</evidence>
<dbReference type="InterPro" id="IPR012910">
    <property type="entry name" value="Plug_dom"/>
</dbReference>
<dbReference type="InterPro" id="IPR039426">
    <property type="entry name" value="TonB-dep_rcpt-like"/>
</dbReference>
<keyword evidence="5 11" id="KW-0812">Transmembrane</keyword>
<keyword evidence="3 11" id="KW-0813">Transport</keyword>
<dbReference type="SUPFAM" id="SSF56935">
    <property type="entry name" value="Porins"/>
    <property type="match status" value="1"/>
</dbReference>
<evidence type="ECO:0000256" key="5">
    <source>
        <dbReference type="ARBA" id="ARBA00022692"/>
    </source>
</evidence>
<feature type="domain" description="TonB-dependent receptor-like beta-barrel" evidence="14">
    <location>
        <begin position="226"/>
        <end position="648"/>
    </location>
</feature>
<dbReference type="KEGG" id="mflg:ABS361_16040"/>
<dbReference type="Gene3D" id="2.170.130.10">
    <property type="entry name" value="TonB-dependent receptor, plug domain"/>
    <property type="match status" value="1"/>
</dbReference>
<dbReference type="InterPro" id="IPR036942">
    <property type="entry name" value="Beta-barrel_TonB_sf"/>
</dbReference>
<evidence type="ECO:0000256" key="12">
    <source>
        <dbReference type="PROSITE-ProRule" id="PRU10144"/>
    </source>
</evidence>
<dbReference type="PROSITE" id="PS52016">
    <property type="entry name" value="TONB_DEPENDENT_REC_3"/>
    <property type="match status" value="1"/>
</dbReference>
<dbReference type="GO" id="GO:0044718">
    <property type="term" value="P:siderophore transmembrane transport"/>
    <property type="evidence" value="ECO:0007669"/>
    <property type="project" value="TreeGrafter"/>
</dbReference>
<dbReference type="EMBL" id="CP158568">
    <property type="protein sequence ID" value="XBY43581.1"/>
    <property type="molecule type" value="Genomic_DNA"/>
</dbReference>
<feature type="domain" description="TonB-dependent receptor plug" evidence="15">
    <location>
        <begin position="18"/>
        <end position="129"/>
    </location>
</feature>
<reference evidence="16" key="1">
    <citation type="submission" date="2024-06" db="EMBL/GenBank/DDBJ databases">
        <title>Methylostella associata gen. nov., sp. nov., a novel Ancalomicrobiaceae-affiliated facultatively methylotrophic bacteria that feed on methanotrophs of the genus Methylococcus.</title>
        <authorList>
            <person name="Saltykova V."/>
            <person name="Danilova O.V."/>
            <person name="Oshkin I.Y."/>
            <person name="Belova S.E."/>
            <person name="Pimenov N.V."/>
            <person name="Dedysh S.N."/>
        </authorList>
    </citation>
    <scope>NUCLEOTIDE SEQUENCE</scope>
    <source>
        <strain evidence="16">S20</strain>
    </source>
</reference>
<dbReference type="AlphaFoldDB" id="A0AAU7X800"/>
<name>A0AAU7X800_9HYPH</name>
<dbReference type="InterPro" id="IPR000531">
    <property type="entry name" value="Beta-barrel_TonB"/>
</dbReference>
<organism evidence="16">
    <name type="scientific">Methyloraptor flagellatus</name>
    <dbReference type="NCBI Taxonomy" id="3162530"/>
    <lineage>
        <taxon>Bacteria</taxon>
        <taxon>Pseudomonadati</taxon>
        <taxon>Pseudomonadota</taxon>
        <taxon>Alphaproteobacteria</taxon>
        <taxon>Hyphomicrobiales</taxon>
        <taxon>Ancalomicrobiaceae</taxon>
        <taxon>Methyloraptor</taxon>
    </lineage>
</organism>
<feature type="short sequence motif" description="TonB C-terminal box" evidence="12">
    <location>
        <begin position="670"/>
        <end position="687"/>
    </location>
</feature>
<dbReference type="Pfam" id="PF00593">
    <property type="entry name" value="TonB_dep_Rec_b-barrel"/>
    <property type="match status" value="1"/>
</dbReference>
<keyword evidence="4 11" id="KW-1134">Transmembrane beta strand</keyword>
<evidence type="ECO:0000256" key="7">
    <source>
        <dbReference type="ARBA" id="ARBA00023077"/>
    </source>
</evidence>
<evidence type="ECO:0000256" key="13">
    <source>
        <dbReference type="RuleBase" id="RU003357"/>
    </source>
</evidence>
<evidence type="ECO:0000256" key="1">
    <source>
        <dbReference type="ARBA" id="ARBA00004571"/>
    </source>
</evidence>
<dbReference type="PROSITE" id="PS01156">
    <property type="entry name" value="TONB_DEPENDENT_REC_2"/>
    <property type="match status" value="1"/>
</dbReference>
<comment type="similarity">
    <text evidence="2 11 13">Belongs to the TonB-dependent receptor family.</text>
</comment>
<dbReference type="GO" id="GO:0015232">
    <property type="term" value="F:heme transmembrane transporter activity"/>
    <property type="evidence" value="ECO:0007669"/>
    <property type="project" value="InterPro"/>
</dbReference>
<keyword evidence="10 11" id="KW-0998">Cell outer membrane</keyword>
<keyword evidence="6" id="KW-0732">Signal</keyword>
<gene>
    <name evidence="16" type="ORF">ABS361_16040</name>
</gene>